<accession>A0A2G5BDX8</accession>
<dbReference type="Proteomes" id="UP000242474">
    <property type="component" value="Unassembled WGS sequence"/>
</dbReference>
<sequence length="296" mass="33903">MTHSVKVSHKGCIKELSVTQTTTLNQLRTEIAQIFGVEPQNQRLLYRGALTEDSATVESLVPNGGKIILVGATTQEYSTLQKNVERRQKGRINHEKYKATSASVYRTPVVRSEFEFGVLEPLVQLPQQQRAMEILRRLANDIGVWEVMRKHEYRVGVLRELHPNERSILGYNRNRGQVIALRLRTDDLEGFRDYLGVRQVLMHELAHMVWDKHDDNFHRLNRQHCREVIELDWSQRGRTVGTAKVYEPPTTEQAAEVDGGSLGVSGFVLGGQIPQESLPRDQAYQAWLRRSGKKQK</sequence>
<dbReference type="PROSITE" id="PS50053">
    <property type="entry name" value="UBIQUITIN_2"/>
    <property type="match status" value="1"/>
</dbReference>
<dbReference type="AlphaFoldDB" id="A0A2G5BDX8"/>
<dbReference type="OrthoDB" id="49605at2759"/>
<dbReference type="Gene3D" id="3.10.20.90">
    <property type="entry name" value="Phosphatidylinositol 3-kinase Catalytic Subunit, Chain A, domain 1"/>
    <property type="match status" value="1"/>
</dbReference>
<gene>
    <name evidence="3" type="ORF">COEREDRAFT_80575</name>
</gene>
<dbReference type="PANTHER" id="PTHR47795:SF1">
    <property type="entry name" value="DNA-DEPENDENT METALLOPROTEASE WSS1 HOMOLOG 2"/>
    <property type="match status" value="1"/>
</dbReference>
<dbReference type="GO" id="GO:0070628">
    <property type="term" value="F:proteasome binding"/>
    <property type="evidence" value="ECO:0007669"/>
    <property type="project" value="TreeGrafter"/>
</dbReference>
<dbReference type="Pfam" id="PF08325">
    <property type="entry name" value="WLM"/>
    <property type="match status" value="1"/>
</dbReference>
<dbReference type="EMBL" id="KZ303495">
    <property type="protein sequence ID" value="PIA17218.1"/>
    <property type="molecule type" value="Genomic_DNA"/>
</dbReference>
<evidence type="ECO:0000259" key="1">
    <source>
        <dbReference type="PROSITE" id="PS50053"/>
    </source>
</evidence>
<reference evidence="3 4" key="1">
    <citation type="journal article" date="2015" name="Genome Biol. Evol.">
        <title>Phylogenomic analyses indicate that early fungi evolved digesting cell walls of algal ancestors of land plants.</title>
        <authorList>
            <person name="Chang Y."/>
            <person name="Wang S."/>
            <person name="Sekimoto S."/>
            <person name="Aerts A.L."/>
            <person name="Choi C."/>
            <person name="Clum A."/>
            <person name="LaButti K.M."/>
            <person name="Lindquist E.A."/>
            <person name="Yee Ngan C."/>
            <person name="Ohm R.A."/>
            <person name="Salamov A.A."/>
            <person name="Grigoriev I.V."/>
            <person name="Spatafora J.W."/>
            <person name="Berbee M.L."/>
        </authorList>
    </citation>
    <scope>NUCLEOTIDE SEQUENCE [LARGE SCALE GENOMIC DNA]</scope>
    <source>
        <strain evidence="3 4">NRRL 1564</strain>
    </source>
</reference>
<protein>
    <submittedName>
        <fullName evidence="3">WLM-domain-containing protein</fullName>
    </submittedName>
</protein>
<dbReference type="SUPFAM" id="SSF54236">
    <property type="entry name" value="Ubiquitin-like"/>
    <property type="match status" value="1"/>
</dbReference>
<feature type="domain" description="Ubiquitin-like" evidence="1">
    <location>
        <begin position="1"/>
        <end position="60"/>
    </location>
</feature>
<dbReference type="InterPro" id="IPR013536">
    <property type="entry name" value="WLM_dom"/>
</dbReference>
<evidence type="ECO:0000313" key="4">
    <source>
        <dbReference type="Proteomes" id="UP000242474"/>
    </source>
</evidence>
<feature type="domain" description="WLM" evidence="2">
    <location>
        <begin position="107"/>
        <end position="292"/>
    </location>
</feature>
<dbReference type="STRING" id="763665.A0A2G5BDX8"/>
<evidence type="ECO:0000259" key="2">
    <source>
        <dbReference type="PROSITE" id="PS51397"/>
    </source>
</evidence>
<proteinExistence type="predicted"/>
<dbReference type="InterPro" id="IPR029071">
    <property type="entry name" value="Ubiquitin-like_domsf"/>
</dbReference>
<dbReference type="InterPro" id="IPR000626">
    <property type="entry name" value="Ubiquitin-like_dom"/>
</dbReference>
<dbReference type="Pfam" id="PF00240">
    <property type="entry name" value="ubiquitin"/>
    <property type="match status" value="1"/>
</dbReference>
<organism evidence="3 4">
    <name type="scientific">Coemansia reversa (strain ATCC 12441 / NRRL 1564)</name>
    <dbReference type="NCBI Taxonomy" id="763665"/>
    <lineage>
        <taxon>Eukaryota</taxon>
        <taxon>Fungi</taxon>
        <taxon>Fungi incertae sedis</taxon>
        <taxon>Zoopagomycota</taxon>
        <taxon>Kickxellomycotina</taxon>
        <taxon>Kickxellomycetes</taxon>
        <taxon>Kickxellales</taxon>
        <taxon>Kickxellaceae</taxon>
        <taxon>Coemansia</taxon>
    </lineage>
</organism>
<dbReference type="PANTHER" id="PTHR47795">
    <property type="entry name" value="UBIQUITIN AND WLM DOMAIN-CONTAINING METALLOPROTEASE SPCC1442.07C"/>
    <property type="match status" value="1"/>
</dbReference>
<dbReference type="PROSITE" id="PS51397">
    <property type="entry name" value="WLM"/>
    <property type="match status" value="1"/>
</dbReference>
<keyword evidence="4" id="KW-1185">Reference proteome</keyword>
<name>A0A2G5BDX8_COERN</name>
<evidence type="ECO:0000313" key="3">
    <source>
        <dbReference type="EMBL" id="PIA17218.1"/>
    </source>
</evidence>